<comment type="function">
    <text evidence="1 11">Catalyzes the reversible adenylation of nicotinate mononucleotide (NaMN) to nicotinic acid adenine dinucleotide (NaAD).</text>
</comment>
<keyword evidence="5 11" id="KW-0808">Transferase</keyword>
<dbReference type="UniPathway" id="UPA00253">
    <property type="reaction ID" value="UER00332"/>
</dbReference>
<evidence type="ECO:0000256" key="7">
    <source>
        <dbReference type="ARBA" id="ARBA00022741"/>
    </source>
</evidence>
<feature type="domain" description="Cytidyltransferase-like" evidence="12">
    <location>
        <begin position="9"/>
        <end position="200"/>
    </location>
</feature>
<dbReference type="STRING" id="1298851.TST_0542"/>
<dbReference type="GO" id="GO:0005524">
    <property type="term" value="F:ATP binding"/>
    <property type="evidence" value="ECO:0007669"/>
    <property type="project" value="UniProtKB-KW"/>
</dbReference>
<dbReference type="OrthoDB" id="5295945at2"/>
<keyword evidence="4 11" id="KW-0662">Pyridine nucleotide biosynthesis</keyword>
<evidence type="ECO:0000259" key="12">
    <source>
        <dbReference type="Pfam" id="PF01467"/>
    </source>
</evidence>
<keyword evidence="14" id="KW-1185">Reference proteome</keyword>
<evidence type="ECO:0000313" key="13">
    <source>
        <dbReference type="EMBL" id="BAT71348.1"/>
    </source>
</evidence>
<dbReference type="Pfam" id="PF01467">
    <property type="entry name" value="CTP_transf_like"/>
    <property type="match status" value="1"/>
</dbReference>
<evidence type="ECO:0000256" key="4">
    <source>
        <dbReference type="ARBA" id="ARBA00022642"/>
    </source>
</evidence>
<keyword evidence="7 11" id="KW-0547">Nucleotide-binding</keyword>
<comment type="pathway">
    <text evidence="2 11">Cofactor biosynthesis; NAD(+) biosynthesis; deamido-NAD(+) from nicotinate D-ribonucleotide: step 1/1.</text>
</comment>
<dbReference type="Proteomes" id="UP000063234">
    <property type="component" value="Chromosome"/>
</dbReference>
<dbReference type="HAMAP" id="MF_00244">
    <property type="entry name" value="NaMN_adenylyltr"/>
    <property type="match status" value="1"/>
</dbReference>
<dbReference type="GO" id="GO:0004515">
    <property type="term" value="F:nicotinate-nucleotide adenylyltransferase activity"/>
    <property type="evidence" value="ECO:0007669"/>
    <property type="project" value="UniProtKB-UniRule"/>
</dbReference>
<dbReference type="InterPro" id="IPR014729">
    <property type="entry name" value="Rossmann-like_a/b/a_fold"/>
</dbReference>
<name>A0A0S3QSQ2_THET7</name>
<sequence length="228" mass="26445">MEELKRLGIFGGTFNPVHMGHLIVAENVRDRLSLDMVLFVPAHIPPHKSVDVAPARDRLEMVRLAVKDNPLFAVSDIELRRQEKSYTVDTLWEIKSQTNADLFFILGSEAFLQIHTWRAPEQLFTLSNFIVMERPGRVVGVGDFEDYLRELEKKLPYFYYRGMEKLEDISIFTVESEKAEAKIYLVSVINIGISSTMIRRFLREGRSIKYLVPKEVETYIKEKGLYRG</sequence>
<evidence type="ECO:0000313" key="14">
    <source>
        <dbReference type="Proteomes" id="UP000063234"/>
    </source>
</evidence>
<gene>
    <name evidence="11 13" type="primary">nadD</name>
    <name evidence="13" type="ORF">TST_0542</name>
</gene>
<evidence type="ECO:0000256" key="10">
    <source>
        <dbReference type="ARBA" id="ARBA00048721"/>
    </source>
</evidence>
<comment type="catalytic activity">
    <reaction evidence="10 11">
        <text>nicotinate beta-D-ribonucleotide + ATP + H(+) = deamido-NAD(+) + diphosphate</text>
        <dbReference type="Rhea" id="RHEA:22860"/>
        <dbReference type="ChEBI" id="CHEBI:15378"/>
        <dbReference type="ChEBI" id="CHEBI:30616"/>
        <dbReference type="ChEBI" id="CHEBI:33019"/>
        <dbReference type="ChEBI" id="CHEBI:57502"/>
        <dbReference type="ChEBI" id="CHEBI:58437"/>
        <dbReference type="EC" id="2.7.7.18"/>
    </reaction>
</comment>
<dbReference type="NCBIfam" id="TIGR00125">
    <property type="entry name" value="cyt_tran_rel"/>
    <property type="match status" value="1"/>
</dbReference>
<dbReference type="PATRIC" id="fig|1298851.3.peg.566"/>
<protein>
    <recommendedName>
        <fullName evidence="11">Probable nicotinate-nucleotide adenylyltransferase</fullName>
        <ecNumber evidence="11">2.7.7.18</ecNumber>
    </recommendedName>
    <alternativeName>
        <fullName evidence="11">Deamido-NAD(+) diphosphorylase</fullName>
    </alternativeName>
    <alternativeName>
        <fullName evidence="11">Deamido-NAD(+) pyrophosphorylase</fullName>
    </alternativeName>
    <alternativeName>
        <fullName evidence="11">Nicotinate mononucleotide adenylyltransferase</fullName>
        <shortName evidence="11">NaMN adenylyltransferase</shortName>
    </alternativeName>
</protein>
<evidence type="ECO:0000256" key="1">
    <source>
        <dbReference type="ARBA" id="ARBA00002324"/>
    </source>
</evidence>
<dbReference type="AlphaFoldDB" id="A0A0S3QSQ2"/>
<dbReference type="EMBL" id="AP013035">
    <property type="protein sequence ID" value="BAT71348.1"/>
    <property type="molecule type" value="Genomic_DNA"/>
</dbReference>
<dbReference type="KEGG" id="ttk:TST_0542"/>
<evidence type="ECO:0000256" key="2">
    <source>
        <dbReference type="ARBA" id="ARBA00005019"/>
    </source>
</evidence>
<proteinExistence type="inferred from homology"/>
<evidence type="ECO:0000256" key="3">
    <source>
        <dbReference type="ARBA" id="ARBA00009014"/>
    </source>
</evidence>
<evidence type="ECO:0000256" key="5">
    <source>
        <dbReference type="ARBA" id="ARBA00022679"/>
    </source>
</evidence>
<dbReference type="EC" id="2.7.7.18" evidence="11"/>
<evidence type="ECO:0000256" key="11">
    <source>
        <dbReference type="HAMAP-Rule" id="MF_00244"/>
    </source>
</evidence>
<organism evidence="13 14">
    <name type="scientific">Thermosulfidibacter takaii (strain DSM 17441 / JCM 13301 / NBRC 103674 / ABI70S6)</name>
    <dbReference type="NCBI Taxonomy" id="1298851"/>
    <lineage>
        <taxon>Bacteria</taxon>
        <taxon>Pseudomonadati</taxon>
        <taxon>Thermosulfidibacterota</taxon>
        <taxon>Thermosulfidibacteria</taxon>
        <taxon>Thermosulfidibacterales</taxon>
        <taxon>Thermosulfidibacteraceae</taxon>
    </lineage>
</organism>
<evidence type="ECO:0000256" key="9">
    <source>
        <dbReference type="ARBA" id="ARBA00023027"/>
    </source>
</evidence>
<dbReference type="InterPro" id="IPR004821">
    <property type="entry name" value="Cyt_trans-like"/>
</dbReference>
<keyword evidence="9 11" id="KW-0520">NAD</keyword>
<keyword evidence="8 11" id="KW-0067">ATP-binding</keyword>
<keyword evidence="6 11" id="KW-0548">Nucleotidyltransferase</keyword>
<dbReference type="InterPro" id="IPR005248">
    <property type="entry name" value="NadD/NMNAT"/>
</dbReference>
<dbReference type="PANTHER" id="PTHR39321">
    <property type="entry name" value="NICOTINATE-NUCLEOTIDE ADENYLYLTRANSFERASE-RELATED"/>
    <property type="match status" value="1"/>
</dbReference>
<dbReference type="Gene3D" id="3.40.50.620">
    <property type="entry name" value="HUPs"/>
    <property type="match status" value="1"/>
</dbReference>
<dbReference type="SUPFAM" id="SSF52374">
    <property type="entry name" value="Nucleotidylyl transferase"/>
    <property type="match status" value="1"/>
</dbReference>
<reference evidence="14" key="1">
    <citation type="journal article" date="2018" name="Science">
        <title>A primordial and reversible TCA cycle in a facultatively chemolithoautotrophic thermophile.</title>
        <authorList>
            <person name="Nunoura T."/>
            <person name="Chikaraishi Y."/>
            <person name="Izaki R."/>
            <person name="Suwa T."/>
            <person name="Sato T."/>
            <person name="Harada T."/>
            <person name="Mori K."/>
            <person name="Kato Y."/>
            <person name="Miyazaki M."/>
            <person name="Shimamura S."/>
            <person name="Yanagawa K."/>
            <person name="Shuto A."/>
            <person name="Ohkouchi N."/>
            <person name="Fujita N."/>
            <person name="Takaki Y."/>
            <person name="Atomi H."/>
            <person name="Takai K."/>
        </authorList>
    </citation>
    <scope>NUCLEOTIDE SEQUENCE [LARGE SCALE GENOMIC DNA]</scope>
    <source>
        <strain evidence="14">DSM 17441 / JCM 13301 / NBRC 103674 / ABI70S6</strain>
    </source>
</reference>
<dbReference type="GO" id="GO:0009435">
    <property type="term" value="P:NAD+ biosynthetic process"/>
    <property type="evidence" value="ECO:0007669"/>
    <property type="project" value="UniProtKB-UniRule"/>
</dbReference>
<accession>A0A0S3QSQ2</accession>
<dbReference type="NCBIfam" id="TIGR00482">
    <property type="entry name" value="nicotinate (nicotinamide) nucleotide adenylyltransferase"/>
    <property type="match status" value="1"/>
</dbReference>
<evidence type="ECO:0000256" key="8">
    <source>
        <dbReference type="ARBA" id="ARBA00022840"/>
    </source>
</evidence>
<dbReference type="RefSeq" id="WP_068549268.1">
    <property type="nucleotide sequence ID" value="NZ_AP013035.1"/>
</dbReference>
<dbReference type="NCBIfam" id="NF000840">
    <property type="entry name" value="PRK00071.1-3"/>
    <property type="match status" value="1"/>
</dbReference>
<comment type="similarity">
    <text evidence="3 11">Belongs to the NadD family.</text>
</comment>
<dbReference type="CDD" id="cd02165">
    <property type="entry name" value="NMNAT"/>
    <property type="match status" value="1"/>
</dbReference>
<dbReference type="PANTHER" id="PTHR39321:SF3">
    <property type="entry name" value="PHOSPHOPANTETHEINE ADENYLYLTRANSFERASE"/>
    <property type="match status" value="1"/>
</dbReference>
<evidence type="ECO:0000256" key="6">
    <source>
        <dbReference type="ARBA" id="ARBA00022695"/>
    </source>
</evidence>